<accession>A0A061IAR0</accession>
<name>A0A061IAR0_CRIGR</name>
<protein>
    <submittedName>
        <fullName evidence="1">Uncharacterized protein</fullName>
    </submittedName>
</protein>
<dbReference type="Proteomes" id="UP000030759">
    <property type="component" value="Unassembled WGS sequence"/>
</dbReference>
<sequence>MHCGSIGYCEKLANSYCKSIQCMYVPTEARRAPETGVTVGCELPWPHPKQAAFVDSKCTGPDHECRYHLVDGPKEHPATLPQSLSPWQPL</sequence>
<evidence type="ECO:0000313" key="1">
    <source>
        <dbReference type="EMBL" id="ERE80451.1"/>
    </source>
</evidence>
<evidence type="ECO:0000313" key="2">
    <source>
        <dbReference type="Proteomes" id="UP000030759"/>
    </source>
</evidence>
<reference evidence="2" key="1">
    <citation type="journal article" date="2013" name="Nat. Biotechnol.">
        <title>Chinese hamster genome sequenced from sorted chromosomes.</title>
        <authorList>
            <person name="Brinkrolf K."/>
            <person name="Rupp O."/>
            <person name="Laux H."/>
            <person name="Kollin F."/>
            <person name="Ernst W."/>
            <person name="Linke B."/>
            <person name="Kofler R."/>
            <person name="Romand S."/>
            <person name="Hesse F."/>
            <person name="Budach W.E."/>
            <person name="Galosy S."/>
            <person name="Muller D."/>
            <person name="Noll T."/>
            <person name="Wienberg J."/>
            <person name="Jostock T."/>
            <person name="Leonard M."/>
            <person name="Grillari J."/>
            <person name="Tauch A."/>
            <person name="Goesmann A."/>
            <person name="Helk B."/>
            <person name="Mott J.E."/>
            <person name="Puhler A."/>
            <person name="Borth N."/>
        </authorList>
    </citation>
    <scope>NUCLEOTIDE SEQUENCE [LARGE SCALE GENOMIC DNA]</scope>
    <source>
        <strain evidence="2">17A/GY</strain>
    </source>
</reference>
<proteinExistence type="predicted"/>
<gene>
    <name evidence="1" type="ORF">H671_3g8844</name>
</gene>
<organism evidence="1 2">
    <name type="scientific">Cricetulus griseus</name>
    <name type="common">Chinese hamster</name>
    <name type="synonym">Cricetulus barabensis griseus</name>
    <dbReference type="NCBI Taxonomy" id="10029"/>
    <lineage>
        <taxon>Eukaryota</taxon>
        <taxon>Metazoa</taxon>
        <taxon>Chordata</taxon>
        <taxon>Craniata</taxon>
        <taxon>Vertebrata</taxon>
        <taxon>Euteleostomi</taxon>
        <taxon>Mammalia</taxon>
        <taxon>Eutheria</taxon>
        <taxon>Euarchontoglires</taxon>
        <taxon>Glires</taxon>
        <taxon>Rodentia</taxon>
        <taxon>Myomorpha</taxon>
        <taxon>Muroidea</taxon>
        <taxon>Cricetidae</taxon>
        <taxon>Cricetinae</taxon>
        <taxon>Cricetulus</taxon>
    </lineage>
</organism>
<dbReference type="AlphaFoldDB" id="A0A061IAR0"/>
<dbReference type="EMBL" id="KE671220">
    <property type="protein sequence ID" value="ERE80451.1"/>
    <property type="molecule type" value="Genomic_DNA"/>
</dbReference>